<dbReference type="AlphaFoldDB" id="A0A2J6S4Z5"/>
<proteinExistence type="predicted"/>
<dbReference type="Proteomes" id="UP000235786">
    <property type="component" value="Unassembled WGS sequence"/>
</dbReference>
<dbReference type="OrthoDB" id="5125733at2759"/>
<accession>A0A2J6S4Z5</accession>
<feature type="domain" description="Heterokaryon incompatibility" evidence="1">
    <location>
        <begin position="92"/>
        <end position="235"/>
    </location>
</feature>
<evidence type="ECO:0000313" key="2">
    <source>
        <dbReference type="EMBL" id="PMD45798.1"/>
    </source>
</evidence>
<organism evidence="2 3">
    <name type="scientific">Hyaloscypha variabilis (strain UAMH 11265 / GT02V1 / F)</name>
    <name type="common">Meliniomyces variabilis</name>
    <dbReference type="NCBI Taxonomy" id="1149755"/>
    <lineage>
        <taxon>Eukaryota</taxon>
        <taxon>Fungi</taxon>
        <taxon>Dikarya</taxon>
        <taxon>Ascomycota</taxon>
        <taxon>Pezizomycotina</taxon>
        <taxon>Leotiomycetes</taxon>
        <taxon>Helotiales</taxon>
        <taxon>Hyaloscyphaceae</taxon>
        <taxon>Hyaloscypha</taxon>
        <taxon>Hyaloscypha variabilis</taxon>
    </lineage>
</organism>
<dbReference type="PANTHER" id="PTHR33112:SF16">
    <property type="entry name" value="HETEROKARYON INCOMPATIBILITY DOMAIN-CONTAINING PROTEIN"/>
    <property type="match status" value="1"/>
</dbReference>
<evidence type="ECO:0000313" key="3">
    <source>
        <dbReference type="Proteomes" id="UP000235786"/>
    </source>
</evidence>
<name>A0A2J6S4Z5_HYAVF</name>
<evidence type="ECO:0000259" key="1">
    <source>
        <dbReference type="Pfam" id="PF06985"/>
    </source>
</evidence>
<dbReference type="InterPro" id="IPR010730">
    <property type="entry name" value="HET"/>
</dbReference>
<protein>
    <submittedName>
        <fullName evidence="2">HET-domain-containing protein</fullName>
    </submittedName>
</protein>
<keyword evidence="3" id="KW-1185">Reference proteome</keyword>
<dbReference type="EMBL" id="KZ613940">
    <property type="protein sequence ID" value="PMD45798.1"/>
    <property type="molecule type" value="Genomic_DNA"/>
</dbReference>
<gene>
    <name evidence="2" type="ORF">L207DRAFT_562884</name>
</gene>
<dbReference type="Pfam" id="PF06985">
    <property type="entry name" value="HET"/>
    <property type="match status" value="1"/>
</dbReference>
<sequence length="540" mass="61732">MPWRDRVPICILSLAEDPAAQFTNINVDYISVSGPELSQEIFQRLKSCIENHVNCPKPDESCLPTRTIDVHPEGGDDRVCIHITRTEDRFKYVALSYSWGGTQEVTTTKATLIDRQHGIRLYNLPPTIQDAIQVTRDLGFRYLWIDALCIIQDDYEDKNIEINRMGSIYKNATITIAAANTTSVQDSFLAPRPIPQCCTLPYFLPDGTFGTLWIKDEFPDWLLSPLENRAWALQESLLSPRILWYGPADLKWKCQTDHFEDVWNTHSYSFKYPPSRHRRLPAGIFGFQEATMHKADLDIQRSEMWSHIIGDYSGRDTTLAEDRVPALAGVAAELQKIWADDYLAGLWRKYLIRHLGWFSQADSSICRGSDTIIYSGPDTSLLNLHIPRDGQYHSPGWTWTSFKGRIAVWEVMREHANVLDCQVTLADDKAPLLRVTSGRLVLMAVCIAEDERLETDREDSWIRWDYTDSEQQSHINHVNKIFVYALLGETGPEDVAGVKSVALVLTPVGDGTFMRIGLYFNFNVKTWQLESRARRKITIV</sequence>
<reference evidence="2 3" key="1">
    <citation type="submission" date="2016-04" db="EMBL/GenBank/DDBJ databases">
        <title>A degradative enzymes factory behind the ericoid mycorrhizal symbiosis.</title>
        <authorList>
            <consortium name="DOE Joint Genome Institute"/>
            <person name="Martino E."/>
            <person name="Morin E."/>
            <person name="Grelet G."/>
            <person name="Kuo A."/>
            <person name="Kohler A."/>
            <person name="Daghino S."/>
            <person name="Barry K."/>
            <person name="Choi C."/>
            <person name="Cichocki N."/>
            <person name="Clum A."/>
            <person name="Copeland A."/>
            <person name="Hainaut M."/>
            <person name="Haridas S."/>
            <person name="Labutti K."/>
            <person name="Lindquist E."/>
            <person name="Lipzen A."/>
            <person name="Khouja H.-R."/>
            <person name="Murat C."/>
            <person name="Ohm R."/>
            <person name="Olson A."/>
            <person name="Spatafora J."/>
            <person name="Veneault-Fourrey C."/>
            <person name="Henrissat B."/>
            <person name="Grigoriev I."/>
            <person name="Martin F."/>
            <person name="Perotto S."/>
        </authorList>
    </citation>
    <scope>NUCLEOTIDE SEQUENCE [LARGE SCALE GENOMIC DNA]</scope>
    <source>
        <strain evidence="2 3">F</strain>
    </source>
</reference>
<dbReference type="PANTHER" id="PTHR33112">
    <property type="entry name" value="DOMAIN PROTEIN, PUTATIVE-RELATED"/>
    <property type="match status" value="1"/>
</dbReference>